<organism evidence="3 4">
    <name type="scientific">Quillaja saponaria</name>
    <name type="common">Soap bark tree</name>
    <dbReference type="NCBI Taxonomy" id="32244"/>
    <lineage>
        <taxon>Eukaryota</taxon>
        <taxon>Viridiplantae</taxon>
        <taxon>Streptophyta</taxon>
        <taxon>Embryophyta</taxon>
        <taxon>Tracheophyta</taxon>
        <taxon>Spermatophyta</taxon>
        <taxon>Magnoliopsida</taxon>
        <taxon>eudicotyledons</taxon>
        <taxon>Gunneridae</taxon>
        <taxon>Pentapetalae</taxon>
        <taxon>rosids</taxon>
        <taxon>fabids</taxon>
        <taxon>Fabales</taxon>
        <taxon>Quillajaceae</taxon>
        <taxon>Quillaja</taxon>
    </lineage>
</organism>
<feature type="compositionally biased region" description="Basic and acidic residues" evidence="1">
    <location>
        <begin position="568"/>
        <end position="579"/>
    </location>
</feature>
<feature type="region of interest" description="Disordered" evidence="1">
    <location>
        <begin position="637"/>
        <end position="661"/>
    </location>
</feature>
<name>A0AAD7M0V7_QUISA</name>
<keyword evidence="4" id="KW-1185">Reference proteome</keyword>
<dbReference type="InterPro" id="IPR043151">
    <property type="entry name" value="BAH_sf"/>
</dbReference>
<dbReference type="GO" id="GO:0003682">
    <property type="term" value="F:chromatin binding"/>
    <property type="evidence" value="ECO:0007669"/>
    <property type="project" value="InterPro"/>
</dbReference>
<gene>
    <name evidence="3" type="ORF">O6P43_012030</name>
</gene>
<dbReference type="PANTHER" id="PTHR31917:SF3">
    <property type="entry name" value="BROMO ADJACENT-LIKE DOMAIN PROTEIN"/>
    <property type="match status" value="1"/>
</dbReference>
<protein>
    <submittedName>
        <fullName evidence="3">Agenet domain-containing protein / bromo-adjacent domain-containing protein</fullName>
    </submittedName>
</protein>
<proteinExistence type="predicted"/>
<dbReference type="InterPro" id="IPR001025">
    <property type="entry name" value="BAH_dom"/>
</dbReference>
<dbReference type="PROSITE" id="PS51038">
    <property type="entry name" value="BAH"/>
    <property type="match status" value="1"/>
</dbReference>
<dbReference type="AlphaFoldDB" id="A0AAD7M0V7"/>
<dbReference type="KEGG" id="qsa:O6P43_012030"/>
<dbReference type="EMBL" id="JARAOO010000005">
    <property type="protein sequence ID" value="KAJ7967822.1"/>
    <property type="molecule type" value="Genomic_DNA"/>
</dbReference>
<feature type="domain" description="BAH" evidence="2">
    <location>
        <begin position="165"/>
        <end position="284"/>
    </location>
</feature>
<dbReference type="CDD" id="cd20405">
    <property type="entry name" value="Tudor_Agenet_AtDUF_rpt1_3"/>
    <property type="match status" value="1"/>
</dbReference>
<dbReference type="Pfam" id="PF01426">
    <property type="entry name" value="BAH"/>
    <property type="match status" value="1"/>
</dbReference>
<dbReference type="Proteomes" id="UP001163823">
    <property type="component" value="Chromosome 5"/>
</dbReference>
<reference evidence="3" key="1">
    <citation type="journal article" date="2023" name="Science">
        <title>Elucidation of the pathway for biosynthesis of saponin adjuvants from the soapbark tree.</title>
        <authorList>
            <person name="Reed J."/>
            <person name="Orme A."/>
            <person name="El-Demerdash A."/>
            <person name="Owen C."/>
            <person name="Martin L.B.B."/>
            <person name="Misra R.C."/>
            <person name="Kikuchi S."/>
            <person name="Rejzek M."/>
            <person name="Martin A.C."/>
            <person name="Harkess A."/>
            <person name="Leebens-Mack J."/>
            <person name="Louveau T."/>
            <person name="Stephenson M.J."/>
            <person name="Osbourn A."/>
        </authorList>
    </citation>
    <scope>NUCLEOTIDE SEQUENCE</scope>
    <source>
        <strain evidence="3">S10</strain>
    </source>
</reference>
<dbReference type="Pfam" id="PF05641">
    <property type="entry name" value="Agenet"/>
    <property type="match status" value="1"/>
</dbReference>
<evidence type="ECO:0000313" key="4">
    <source>
        <dbReference type="Proteomes" id="UP001163823"/>
    </source>
</evidence>
<feature type="region of interest" description="Disordered" evidence="1">
    <location>
        <begin position="550"/>
        <end position="581"/>
    </location>
</feature>
<sequence length="661" mass="75157">MSVSNSAFVEWEEHIICHEKGNRVIHFYLKDASGNSVLAVIGTERSIRHMMYVVSDEFLQAYGSKGSVTVCKWRARREVVVWLTSMVSRHNLLYLGKHLKMNDSREDVEPLDISISGMSVNQACLPDQMVIRKLKYLSSDIEWSGIAWFCAKQLTHYSAFCRNGTIISVHSFVYIMSEEESHYLGYLEDMHEDKKGQKMVKVRWFQLSQEVKGVVPQLNPHPREVFITPHVQVISAECVNGPTTVLTPNHYEKCLPAAPYTSSSRFHMCFRQFKNNKLKPFTLTKLRGYYNQRVLSCLDGPILPKKRIKCYKFPDMDEEDLTEVDLLRPGIKRNRSCTKYQELEDDFSGVRNCASGNQMTKCEPRYPKLKLRLSRKTKGTKFVGPDPHYTLSFKVGEKIELLCQDSGIRGCWFRCKILNTSPKHLKVQYDDVQDVDGPGMLEEWVPASREAAPDKLGIRCSGRLTVRPCPPIDSTDCTYEIGAPVDAWWSDGWWEGEDRFLTVEKKNVRVSRDWVGYRWVGIMAKPDIVCFLSSNVGSSIKLSTCSTMADGSRSSGSATLEHKVRKSPRVEADQKDESKLSGVDASYDLESLKGVNLHKRLQMLEAEENNGSVIGSNDEVMKDGDNNLQKKLQMIDEEEHINSVCGSDDDGNEDDNENDSS</sequence>
<dbReference type="PANTHER" id="PTHR31917">
    <property type="entry name" value="AGENET DOMAIN-CONTAINING PROTEIN-RELATED"/>
    <property type="match status" value="1"/>
</dbReference>
<evidence type="ECO:0000256" key="1">
    <source>
        <dbReference type="SAM" id="MobiDB-lite"/>
    </source>
</evidence>
<dbReference type="SMART" id="SM00439">
    <property type="entry name" value="BAH"/>
    <property type="match status" value="1"/>
</dbReference>
<feature type="compositionally biased region" description="Acidic residues" evidence="1">
    <location>
        <begin position="647"/>
        <end position="661"/>
    </location>
</feature>
<evidence type="ECO:0000313" key="3">
    <source>
        <dbReference type="EMBL" id="KAJ7967822.1"/>
    </source>
</evidence>
<evidence type="ECO:0000259" key="2">
    <source>
        <dbReference type="PROSITE" id="PS51038"/>
    </source>
</evidence>
<accession>A0AAD7M0V7</accession>
<dbReference type="InterPro" id="IPR008395">
    <property type="entry name" value="Agenet-like_dom"/>
</dbReference>
<comment type="caution">
    <text evidence="3">The sequence shown here is derived from an EMBL/GenBank/DDBJ whole genome shotgun (WGS) entry which is preliminary data.</text>
</comment>
<dbReference type="Gene3D" id="2.30.30.490">
    <property type="match status" value="1"/>
</dbReference>